<evidence type="ECO:0000313" key="2">
    <source>
        <dbReference type="Proteomes" id="UP000322234"/>
    </source>
</evidence>
<dbReference type="AlphaFoldDB" id="A0A6B0RER6"/>
<name>A0A6B0RER6_9CETA</name>
<reference evidence="1" key="1">
    <citation type="submission" date="2019-10" db="EMBL/GenBank/DDBJ databases">
        <title>The sequence and de novo assembly of the wild yak genome.</title>
        <authorList>
            <person name="Liu Y."/>
        </authorList>
    </citation>
    <scope>NUCLEOTIDE SEQUENCE [LARGE SCALE GENOMIC DNA]</scope>
    <source>
        <strain evidence="1">WY2019</strain>
    </source>
</reference>
<gene>
    <name evidence="1" type="ORF">E5288_WYG015341</name>
</gene>
<evidence type="ECO:0000313" key="1">
    <source>
        <dbReference type="EMBL" id="MXQ87842.1"/>
    </source>
</evidence>
<comment type="caution">
    <text evidence="1">The sequence shown here is derived from an EMBL/GenBank/DDBJ whole genome shotgun (WGS) entry which is preliminary data.</text>
</comment>
<sequence length="166" mass="18537">MGWDKSDGSSGQALSFLLPGALGFNSGEVRFLTLGLLWDGGFWGTNCTKLIHSLEMQTVTLLHFRCVVIHRFPHWLPMHVVAFISREKRIPFGESEQVSNLPVFGFVVGGGELFLSRVKLRFGLMTYFAAFALCSLPQSSESQKSHENVTEVLELGRPFQDKDTDV</sequence>
<keyword evidence="2" id="KW-1185">Reference proteome</keyword>
<dbReference type="Proteomes" id="UP000322234">
    <property type="component" value="Unassembled WGS sequence"/>
</dbReference>
<proteinExistence type="predicted"/>
<dbReference type="EMBL" id="VBQZ03000041">
    <property type="protein sequence ID" value="MXQ87842.1"/>
    <property type="molecule type" value="Genomic_DNA"/>
</dbReference>
<protein>
    <submittedName>
        <fullName evidence="1">Uncharacterized protein</fullName>
    </submittedName>
</protein>
<organism evidence="1 2">
    <name type="scientific">Bos mutus</name>
    <name type="common">wild yak</name>
    <dbReference type="NCBI Taxonomy" id="72004"/>
    <lineage>
        <taxon>Eukaryota</taxon>
        <taxon>Metazoa</taxon>
        <taxon>Chordata</taxon>
        <taxon>Craniata</taxon>
        <taxon>Vertebrata</taxon>
        <taxon>Euteleostomi</taxon>
        <taxon>Mammalia</taxon>
        <taxon>Eutheria</taxon>
        <taxon>Laurasiatheria</taxon>
        <taxon>Artiodactyla</taxon>
        <taxon>Ruminantia</taxon>
        <taxon>Pecora</taxon>
        <taxon>Bovidae</taxon>
        <taxon>Bovinae</taxon>
        <taxon>Bos</taxon>
    </lineage>
</organism>
<accession>A0A6B0RER6</accession>